<keyword evidence="2" id="KW-0805">Transcription regulation</keyword>
<dbReference type="OrthoDB" id="5242095at2"/>
<dbReference type="AlphaFoldDB" id="H0E2Q5"/>
<evidence type="ECO:0000313" key="7">
    <source>
        <dbReference type="Proteomes" id="UP000005143"/>
    </source>
</evidence>
<dbReference type="InterPro" id="IPR000551">
    <property type="entry name" value="MerR-type_HTH_dom"/>
</dbReference>
<feature type="domain" description="HTH merR-type" evidence="5">
    <location>
        <begin position="11"/>
        <end position="87"/>
    </location>
</feature>
<name>H0E2Q5_9ACTN</name>
<proteinExistence type="predicted"/>
<gene>
    <name evidence="6" type="ORF">PAI11_10680</name>
</gene>
<dbReference type="SMART" id="SM00422">
    <property type="entry name" value="HTH_MERR"/>
    <property type="match status" value="1"/>
</dbReference>
<evidence type="ECO:0000256" key="3">
    <source>
        <dbReference type="ARBA" id="ARBA00023125"/>
    </source>
</evidence>
<dbReference type="InterPro" id="IPR009061">
    <property type="entry name" value="DNA-bd_dom_put_sf"/>
</dbReference>
<dbReference type="Proteomes" id="UP000005143">
    <property type="component" value="Unassembled WGS sequence"/>
</dbReference>
<keyword evidence="1" id="KW-0678">Repressor</keyword>
<dbReference type="InterPro" id="IPR047057">
    <property type="entry name" value="MerR_fam"/>
</dbReference>
<evidence type="ECO:0000256" key="1">
    <source>
        <dbReference type="ARBA" id="ARBA00022491"/>
    </source>
</evidence>
<dbReference type="GO" id="GO:0003700">
    <property type="term" value="F:DNA-binding transcription factor activity"/>
    <property type="evidence" value="ECO:0007669"/>
    <property type="project" value="InterPro"/>
</dbReference>
<dbReference type="Pfam" id="PF13411">
    <property type="entry name" value="MerR_1"/>
    <property type="match status" value="1"/>
</dbReference>
<dbReference type="EMBL" id="AGUD01000050">
    <property type="protein sequence ID" value="EHN12033.1"/>
    <property type="molecule type" value="Genomic_DNA"/>
</dbReference>
<evidence type="ECO:0000256" key="2">
    <source>
        <dbReference type="ARBA" id="ARBA00023015"/>
    </source>
</evidence>
<dbReference type="SUPFAM" id="SSF46955">
    <property type="entry name" value="Putative DNA-binding domain"/>
    <property type="match status" value="1"/>
</dbReference>
<accession>H0E2Q5</accession>
<evidence type="ECO:0000259" key="5">
    <source>
        <dbReference type="PROSITE" id="PS50937"/>
    </source>
</evidence>
<organism evidence="6 7">
    <name type="scientific">Patulibacter medicamentivorans</name>
    <dbReference type="NCBI Taxonomy" id="1097667"/>
    <lineage>
        <taxon>Bacteria</taxon>
        <taxon>Bacillati</taxon>
        <taxon>Actinomycetota</taxon>
        <taxon>Thermoleophilia</taxon>
        <taxon>Solirubrobacterales</taxon>
        <taxon>Patulibacteraceae</taxon>
        <taxon>Patulibacter</taxon>
    </lineage>
</organism>
<protein>
    <recommendedName>
        <fullName evidence="5">HTH merR-type domain-containing protein</fullName>
    </recommendedName>
</protein>
<dbReference type="PROSITE" id="PS50937">
    <property type="entry name" value="HTH_MERR_2"/>
    <property type="match status" value="1"/>
</dbReference>
<dbReference type="PANTHER" id="PTHR30204:SF69">
    <property type="entry name" value="MERR-FAMILY TRANSCRIPTIONAL REGULATOR"/>
    <property type="match status" value="1"/>
</dbReference>
<evidence type="ECO:0000313" key="6">
    <source>
        <dbReference type="EMBL" id="EHN12033.1"/>
    </source>
</evidence>
<keyword evidence="4" id="KW-0804">Transcription</keyword>
<keyword evidence="3" id="KW-0238">DNA-binding</keyword>
<dbReference type="RefSeq" id="WP_007571763.1">
    <property type="nucleotide sequence ID" value="NZ_AGUD01000050.1"/>
</dbReference>
<reference evidence="6 7" key="1">
    <citation type="journal article" date="2013" name="Biodegradation">
        <title>Quantitative proteomic analysis of ibuprofen-degrading Patulibacter sp. strain I11.</title>
        <authorList>
            <person name="Almeida B."/>
            <person name="Kjeldal H."/>
            <person name="Lolas I."/>
            <person name="Knudsen A.D."/>
            <person name="Carvalho G."/>
            <person name="Nielsen K.L."/>
            <person name="Barreto Crespo M.T."/>
            <person name="Stensballe A."/>
            <person name="Nielsen J.L."/>
        </authorList>
    </citation>
    <scope>NUCLEOTIDE SEQUENCE [LARGE SCALE GENOMIC DNA]</scope>
    <source>
        <strain evidence="6 7">I11</strain>
    </source>
</reference>
<keyword evidence="7" id="KW-1185">Reference proteome</keyword>
<dbReference type="GO" id="GO:0003677">
    <property type="term" value="F:DNA binding"/>
    <property type="evidence" value="ECO:0007669"/>
    <property type="project" value="UniProtKB-KW"/>
</dbReference>
<dbReference type="PANTHER" id="PTHR30204">
    <property type="entry name" value="REDOX-CYCLING DRUG-SENSING TRANSCRIPTIONAL ACTIVATOR SOXR"/>
    <property type="match status" value="1"/>
</dbReference>
<dbReference type="Gene3D" id="1.10.1660.10">
    <property type="match status" value="1"/>
</dbReference>
<comment type="caution">
    <text evidence="6">The sequence shown here is derived from an EMBL/GenBank/DDBJ whole genome shotgun (WGS) entry which is preliminary data.</text>
</comment>
<sequence>MTTRPSDNDGLLKMAELAQQADVSPATVKHYLREGLLEPEDGAPGVVRTSRNMAYYPPSFVERIRLVKRLQEERFMPLRAIRGLLGEDGGLERARTLAEREDAILDRMLERPEARDHLATVARADLVARTGVPEALLDKFAEIGVLGDGSAGYDPDETLIVDAIMRFRGTGFGEEIGFTAYDVLRYFEGLEPLVREETQTFLHRMVDQDIDADRAAELMLGGAAPLRDLIGAIHGRLMRRELVRARRSG</sequence>
<evidence type="ECO:0000256" key="4">
    <source>
        <dbReference type="ARBA" id="ARBA00023163"/>
    </source>
</evidence>